<protein>
    <submittedName>
        <fullName evidence="2">Uncharacterized protein</fullName>
    </submittedName>
</protein>
<accession>A0A9Q9EKP0</accession>
<dbReference type="AlphaFoldDB" id="A0A9Q9EKP0"/>
<gene>
    <name evidence="2" type="ORF">Slin15195_G067930</name>
</gene>
<keyword evidence="3" id="KW-1185">Reference proteome</keyword>
<dbReference type="EMBL" id="CP099422">
    <property type="protein sequence ID" value="USW53474.1"/>
    <property type="molecule type" value="Genomic_DNA"/>
</dbReference>
<reference evidence="2" key="1">
    <citation type="submission" date="2022-06" db="EMBL/GenBank/DDBJ databases">
        <title>Complete genome sequences of two strains of the flax pathogen Septoria linicola.</title>
        <authorList>
            <person name="Lapalu N."/>
            <person name="Simon A."/>
            <person name="Demenou B."/>
            <person name="Paumier D."/>
            <person name="Guillot M.-P."/>
            <person name="Gout L."/>
            <person name="Valade R."/>
        </authorList>
    </citation>
    <scope>NUCLEOTIDE SEQUENCE</scope>
    <source>
        <strain evidence="2">SE15195</strain>
    </source>
</reference>
<organism evidence="2 3">
    <name type="scientific">Septoria linicola</name>
    <dbReference type="NCBI Taxonomy" id="215465"/>
    <lineage>
        <taxon>Eukaryota</taxon>
        <taxon>Fungi</taxon>
        <taxon>Dikarya</taxon>
        <taxon>Ascomycota</taxon>
        <taxon>Pezizomycotina</taxon>
        <taxon>Dothideomycetes</taxon>
        <taxon>Dothideomycetidae</taxon>
        <taxon>Mycosphaerellales</taxon>
        <taxon>Mycosphaerellaceae</taxon>
        <taxon>Septoria</taxon>
    </lineage>
</organism>
<evidence type="ECO:0000256" key="1">
    <source>
        <dbReference type="SAM" id="MobiDB-lite"/>
    </source>
</evidence>
<name>A0A9Q9EKP0_9PEZI</name>
<feature type="region of interest" description="Disordered" evidence="1">
    <location>
        <begin position="285"/>
        <end position="305"/>
    </location>
</feature>
<evidence type="ECO:0000313" key="2">
    <source>
        <dbReference type="EMBL" id="USW53474.1"/>
    </source>
</evidence>
<evidence type="ECO:0000313" key="3">
    <source>
        <dbReference type="Proteomes" id="UP001056384"/>
    </source>
</evidence>
<dbReference type="Proteomes" id="UP001056384">
    <property type="component" value="Chromosome 5"/>
</dbReference>
<proteinExistence type="predicted"/>
<sequence length="374" mass="41083">MSLLNGRRSRGILVVLVLGLLAYQAQVIWRSPTDLLIPHIHSRDLRLGLEHLDPGLDQLGNVSVDDSSLYAIKVGESKKYQTYAAKGCRLWEFLQRKKDPPGSEWSGTNDMANWGWQSSSPAGTLESKSSDARLSSLLTSIKDPLSSKGLDITSASGMINIETAHTSPTKPPSYAPNALYKPTSAIYFNIYNPLQGTIIAIRNYGPEYMSSKDPTWNNAPLPSMRAWSDVVTAVWTSLTSATGRQLLRYIVRINIQNQDTNDIVIEALQRVPGGRKNGVAPKWPGFTFKPPPVPPPAGGGASPTKESKEMLKAFQAVLATPNVRGVVWLLLQHKFQLGAKTIKEIVVWDMSPFENQDAGHQLAVLIEIGDFQRG</sequence>